<dbReference type="Proteomes" id="UP001190700">
    <property type="component" value="Unassembled WGS sequence"/>
</dbReference>
<dbReference type="EMBL" id="LGRX02026465">
    <property type="protein sequence ID" value="KAK3250822.1"/>
    <property type="molecule type" value="Genomic_DNA"/>
</dbReference>
<protein>
    <submittedName>
        <fullName evidence="1">Uncharacterized protein</fullName>
    </submittedName>
</protein>
<organism evidence="1 2">
    <name type="scientific">Cymbomonas tetramitiformis</name>
    <dbReference type="NCBI Taxonomy" id="36881"/>
    <lineage>
        <taxon>Eukaryota</taxon>
        <taxon>Viridiplantae</taxon>
        <taxon>Chlorophyta</taxon>
        <taxon>Pyramimonadophyceae</taxon>
        <taxon>Pyramimonadales</taxon>
        <taxon>Pyramimonadaceae</taxon>
        <taxon>Cymbomonas</taxon>
    </lineage>
</organism>
<sequence length="101" mass="11687">MDCAYELDKRPDTATKAKLLAFLESFNAKKSTRNWSIAVGFMGSPNEILELIDSFCSGRSKRFFWQKQDCRVIPNKTVQFKDVEVGVLGFHMIEKQEHRRA</sequence>
<evidence type="ECO:0000313" key="2">
    <source>
        <dbReference type="Proteomes" id="UP001190700"/>
    </source>
</evidence>
<dbReference type="AlphaFoldDB" id="A0AAE0F4A6"/>
<proteinExistence type="predicted"/>
<comment type="caution">
    <text evidence="1">The sequence shown here is derived from an EMBL/GenBank/DDBJ whole genome shotgun (WGS) entry which is preliminary data.</text>
</comment>
<name>A0AAE0F4A6_9CHLO</name>
<evidence type="ECO:0000313" key="1">
    <source>
        <dbReference type="EMBL" id="KAK3250822.1"/>
    </source>
</evidence>
<gene>
    <name evidence="1" type="ORF">CYMTET_39818</name>
</gene>
<reference evidence="1 2" key="1">
    <citation type="journal article" date="2015" name="Genome Biol. Evol.">
        <title>Comparative Genomics of a Bacterivorous Green Alga Reveals Evolutionary Causalities and Consequences of Phago-Mixotrophic Mode of Nutrition.</title>
        <authorList>
            <person name="Burns J.A."/>
            <person name="Paasch A."/>
            <person name="Narechania A."/>
            <person name="Kim E."/>
        </authorList>
    </citation>
    <scope>NUCLEOTIDE SEQUENCE [LARGE SCALE GENOMIC DNA]</scope>
    <source>
        <strain evidence="1 2">PLY_AMNH</strain>
    </source>
</reference>
<keyword evidence="2" id="KW-1185">Reference proteome</keyword>
<accession>A0AAE0F4A6</accession>